<proteinExistence type="predicted"/>
<dbReference type="AntiFam" id="ANF00142">
    <property type="entry name" value="Shadow ORF (opposite yadG)"/>
</dbReference>
<dbReference type="EMBL" id="VSSQ01128230">
    <property type="protein sequence ID" value="MPN57098.1"/>
    <property type="molecule type" value="Genomic_DNA"/>
</dbReference>
<gene>
    <name evidence="1" type="ORF">SDC9_204792</name>
</gene>
<comment type="caution">
    <text evidence="1">The sequence shown here is derived from an EMBL/GenBank/DDBJ whole genome shotgun (WGS) entry which is preliminary data.</text>
</comment>
<sequence>MAGQHNRLTGLLKFPNQFSDLLHSLLVQSVERLVKDQYIRIFHYGLGDSQTLLHSQRVFRNRLLG</sequence>
<dbReference type="AlphaFoldDB" id="A0A645J094"/>
<protein>
    <submittedName>
        <fullName evidence="1">Uncharacterized protein</fullName>
    </submittedName>
</protein>
<accession>A0A645J094</accession>
<reference evidence="1" key="1">
    <citation type="submission" date="2019-08" db="EMBL/GenBank/DDBJ databases">
        <authorList>
            <person name="Kucharzyk K."/>
            <person name="Murdoch R.W."/>
            <person name="Higgins S."/>
            <person name="Loffler F."/>
        </authorList>
    </citation>
    <scope>NUCLEOTIDE SEQUENCE</scope>
</reference>
<organism evidence="1">
    <name type="scientific">bioreactor metagenome</name>
    <dbReference type="NCBI Taxonomy" id="1076179"/>
    <lineage>
        <taxon>unclassified sequences</taxon>
        <taxon>metagenomes</taxon>
        <taxon>ecological metagenomes</taxon>
    </lineage>
</organism>
<name>A0A645J094_9ZZZZ</name>
<evidence type="ECO:0000313" key="1">
    <source>
        <dbReference type="EMBL" id="MPN57098.1"/>
    </source>
</evidence>